<dbReference type="EMBL" id="VLLB01000011">
    <property type="protein sequence ID" value="TWI61495.1"/>
    <property type="molecule type" value="Genomic_DNA"/>
</dbReference>
<dbReference type="InterPro" id="IPR024445">
    <property type="entry name" value="Tnp_ISXO2-like"/>
</dbReference>
<dbReference type="Proteomes" id="UP000318431">
    <property type="component" value="Unassembled WGS sequence"/>
</dbReference>
<dbReference type="SMART" id="SM01126">
    <property type="entry name" value="DDE_Tnp_IS1595"/>
    <property type="match status" value="1"/>
</dbReference>
<dbReference type="PANTHER" id="PTHR33293:SF1">
    <property type="entry name" value="INSERTION ELEMENT IS1 1 PROTEIN INSB-RELATED"/>
    <property type="match status" value="1"/>
</dbReference>
<gene>
    <name evidence="2" type="ORF">IP91_04575</name>
</gene>
<name>A0A562QXI8_9BURK</name>
<dbReference type="PANTHER" id="PTHR33293">
    <property type="entry name" value="INSERTION ELEMENT IS1 1 PROTEIN INSB-RELATED"/>
    <property type="match status" value="1"/>
</dbReference>
<dbReference type="NCBIfam" id="NF033547">
    <property type="entry name" value="transpos_IS1595"/>
    <property type="match status" value="1"/>
</dbReference>
<dbReference type="Pfam" id="PF13384">
    <property type="entry name" value="HTH_23"/>
    <property type="match status" value="1"/>
</dbReference>
<sequence>MNDGGFMQFLSHVKGQLERLTSAQLATLQAAIVPASMLSVCLHLIEQYGHDCRTCPHCAHPRTYRHGFAYGLQRYRCCACRRTFNKLTNTPMASLRLRGKWLPFLQCLLDSLPVRAAAKQVGIHRNTSFRWRHRFLQDGKHDRPAKLQGIVEADETYLLESQKGSRHLTRPARHRGGRAKRRGVSHELDCLLVARDRGGHTRDFVCGRGPATATQLREHLQPVLSRDVMLISDSAAAYRAFAEAAGILHETVNLRAGIRARGTIHLQNVNAYHGRFHGWLARFNGVASRYLSNYLGWRHGLEARRWRTPARCLIAALGHNTVESG</sequence>
<proteinExistence type="predicted"/>
<dbReference type="OrthoDB" id="8964415at2"/>
<dbReference type="Pfam" id="PF12762">
    <property type="entry name" value="DDE_Tnp_IS1595"/>
    <property type="match status" value="1"/>
</dbReference>
<comment type="caution">
    <text evidence="2">The sequence shown here is derived from an EMBL/GenBank/DDBJ whole genome shotgun (WGS) entry which is preliminary data.</text>
</comment>
<keyword evidence="3" id="KW-1185">Reference proteome</keyword>
<feature type="domain" description="ISXO2-like transposase" evidence="1">
    <location>
        <begin position="146"/>
        <end position="300"/>
    </location>
</feature>
<reference evidence="2 3" key="1">
    <citation type="journal article" date="2015" name="Stand. Genomic Sci.">
        <title>Genomic Encyclopedia of Bacterial and Archaeal Type Strains, Phase III: the genomes of soil and plant-associated and newly described type strains.</title>
        <authorList>
            <person name="Whitman W.B."/>
            <person name="Woyke T."/>
            <person name="Klenk H.P."/>
            <person name="Zhou Y."/>
            <person name="Lilburn T.G."/>
            <person name="Beck B.J."/>
            <person name="De Vos P."/>
            <person name="Vandamme P."/>
            <person name="Eisen J.A."/>
            <person name="Garrity G."/>
            <person name="Hugenholtz P."/>
            <person name="Kyrpides N.C."/>
        </authorList>
    </citation>
    <scope>NUCLEOTIDE SEQUENCE [LARGE SCALE GENOMIC DNA]</scope>
    <source>
        <strain evidence="2 3">CGMCC 1.10822</strain>
    </source>
</reference>
<dbReference type="InterPro" id="IPR051354">
    <property type="entry name" value="Transposase_27_IS1"/>
</dbReference>
<accession>A0A562QXI8</accession>
<dbReference type="AlphaFoldDB" id="A0A562QXI8"/>
<evidence type="ECO:0000313" key="2">
    <source>
        <dbReference type="EMBL" id="TWI61495.1"/>
    </source>
</evidence>
<organism evidence="2 3">
    <name type="scientific">Pseudoduganella lurida</name>
    <dbReference type="NCBI Taxonomy" id="1036180"/>
    <lineage>
        <taxon>Bacteria</taxon>
        <taxon>Pseudomonadati</taxon>
        <taxon>Pseudomonadota</taxon>
        <taxon>Betaproteobacteria</taxon>
        <taxon>Burkholderiales</taxon>
        <taxon>Oxalobacteraceae</taxon>
        <taxon>Telluria group</taxon>
        <taxon>Pseudoduganella</taxon>
    </lineage>
</organism>
<evidence type="ECO:0000313" key="3">
    <source>
        <dbReference type="Proteomes" id="UP000318431"/>
    </source>
</evidence>
<protein>
    <submittedName>
        <fullName evidence="2">ISXO2 transposase-like protein</fullName>
    </submittedName>
</protein>
<evidence type="ECO:0000259" key="1">
    <source>
        <dbReference type="SMART" id="SM01126"/>
    </source>
</evidence>